<evidence type="ECO:0000313" key="18">
    <source>
        <dbReference type="Proteomes" id="UP000228593"/>
    </source>
</evidence>
<evidence type="ECO:0000256" key="12">
    <source>
        <dbReference type="PROSITE-ProRule" id="PRU01360"/>
    </source>
</evidence>
<keyword evidence="2 12" id="KW-0813">Transport</keyword>
<evidence type="ECO:0000313" key="17">
    <source>
        <dbReference type="EMBL" id="PIL40967.1"/>
    </source>
</evidence>
<keyword evidence="3 12" id="KW-1134">Transmembrane beta strand</keyword>
<sequence>MEKVVVTARRRAELIQDVPGAVSSISGAELEKQAMPDITAVANLVPSTTLKVSRGTNTTLTAFIRGIGQQDPVAGYEPGVGIYLDDVYMARPQGALTDIYDLERVEILRGPQGTLYGKNTIGGAVKYVTRKLSPKTTFGVKATVGNYGEKDLVLNATVPLSDMLRIGGSVATFNRDGFGQNVVNGKDNYNKEAVAGRISIELTPSSNLFIRLSSDRTVDDSQAKQGYRLTPGPAPASLAPLENKYDTRANLYAVNGHAQQVITQGTALLAEYQVNPELSFKSVTAYRKSKSFAPIDFDSLGTPLFEAPTIYADNQKSQEFQLTYTGAKIQGVAGVFYMKANAFNEFDVLINFPALGGLAAYTMDDINSRTKAVFADVSYSVTDTFNVNVGGRYTDDQHDARIFKRTYIGLAGSPTLGNPAAAGLSPANTDLGPDALNRTDTKFTPKLGFGWKFAPQHNMYGTASQGFKGGMFDPRMDLTGTGGPNTLASQLKRKGVNPEEVTAFELGLKSSMNGGRLQTNAAVFFTKYKNVQIPGSIITYDAAGNANGFSGSLTNAGKAKIKGLELEAISQLTNSLNVSGMYSYIDAKYDEWLVANGPNLINLARNAEFQNTPKHSGNLSASYDWPLVLSGRSGMLSLMNGVSYKSRVYQTEIVRTGNTPGLDALVPGNLLLAQDAYTLWDASLVWTSADRKVQVGLHGRNLTDKRYKVAGYNFSASSNTVTAFYGDPRTVKATVSLKF</sequence>
<name>A0A2G8T4I6_9BURK</name>
<dbReference type="PROSITE" id="PS01156">
    <property type="entry name" value="TONB_DEPENDENT_REC_2"/>
    <property type="match status" value="1"/>
</dbReference>
<evidence type="ECO:0000256" key="2">
    <source>
        <dbReference type="ARBA" id="ARBA00022448"/>
    </source>
</evidence>
<evidence type="ECO:0000256" key="14">
    <source>
        <dbReference type="RuleBase" id="RU003357"/>
    </source>
</evidence>
<keyword evidence="10 12" id="KW-0472">Membrane</keyword>
<evidence type="ECO:0000256" key="8">
    <source>
        <dbReference type="ARBA" id="ARBA00023065"/>
    </source>
</evidence>
<dbReference type="PANTHER" id="PTHR32552">
    <property type="entry name" value="FERRICHROME IRON RECEPTOR-RELATED"/>
    <property type="match status" value="1"/>
</dbReference>
<evidence type="ECO:0000259" key="16">
    <source>
        <dbReference type="Pfam" id="PF07715"/>
    </source>
</evidence>
<evidence type="ECO:0000256" key="5">
    <source>
        <dbReference type="ARBA" id="ARBA00022692"/>
    </source>
</evidence>
<evidence type="ECO:0000256" key="13">
    <source>
        <dbReference type="PROSITE-ProRule" id="PRU10144"/>
    </source>
</evidence>
<evidence type="ECO:0000256" key="3">
    <source>
        <dbReference type="ARBA" id="ARBA00022452"/>
    </source>
</evidence>
<dbReference type="SUPFAM" id="SSF56935">
    <property type="entry name" value="Porins"/>
    <property type="match status" value="1"/>
</dbReference>
<dbReference type="EMBL" id="PDOB01000004">
    <property type="protein sequence ID" value="PIL40967.1"/>
    <property type="molecule type" value="Genomic_DNA"/>
</dbReference>
<dbReference type="PANTHER" id="PTHR32552:SF81">
    <property type="entry name" value="TONB-DEPENDENT OUTER MEMBRANE RECEPTOR"/>
    <property type="match status" value="1"/>
</dbReference>
<keyword evidence="17" id="KW-0675">Receptor</keyword>
<comment type="subcellular location">
    <subcellularLocation>
        <location evidence="1 12">Cell outer membrane</location>
        <topology evidence="1 12">Multi-pass membrane protein</topology>
    </subcellularLocation>
</comment>
<dbReference type="InterPro" id="IPR010917">
    <property type="entry name" value="TonB_rcpt_CS"/>
</dbReference>
<dbReference type="OrthoDB" id="8538693at2"/>
<evidence type="ECO:0000256" key="7">
    <source>
        <dbReference type="ARBA" id="ARBA00023004"/>
    </source>
</evidence>
<dbReference type="InterPro" id="IPR036942">
    <property type="entry name" value="Beta-barrel_TonB_sf"/>
</dbReference>
<keyword evidence="18" id="KW-1185">Reference proteome</keyword>
<dbReference type="InterPro" id="IPR012910">
    <property type="entry name" value="Plug_dom"/>
</dbReference>
<evidence type="ECO:0000256" key="6">
    <source>
        <dbReference type="ARBA" id="ARBA00022729"/>
    </source>
</evidence>
<proteinExistence type="inferred from homology"/>
<comment type="caution">
    <text evidence="17">The sequence shown here is derived from an EMBL/GenBank/DDBJ whole genome shotgun (WGS) entry which is preliminary data.</text>
</comment>
<evidence type="ECO:0000259" key="15">
    <source>
        <dbReference type="Pfam" id="PF00593"/>
    </source>
</evidence>
<dbReference type="Proteomes" id="UP000228593">
    <property type="component" value="Unassembled WGS sequence"/>
</dbReference>
<dbReference type="Pfam" id="PF07715">
    <property type="entry name" value="Plug"/>
    <property type="match status" value="1"/>
</dbReference>
<evidence type="ECO:0000256" key="9">
    <source>
        <dbReference type="ARBA" id="ARBA00023077"/>
    </source>
</evidence>
<keyword evidence="9 14" id="KW-0798">TonB box</keyword>
<accession>A0A2G8T4I6</accession>
<dbReference type="InterPro" id="IPR039426">
    <property type="entry name" value="TonB-dep_rcpt-like"/>
</dbReference>
<keyword evidence="11 12" id="KW-0998">Cell outer membrane</keyword>
<evidence type="ECO:0000256" key="1">
    <source>
        <dbReference type="ARBA" id="ARBA00004571"/>
    </source>
</evidence>
<reference evidence="17 18" key="1">
    <citation type="submission" date="2017-10" db="EMBL/GenBank/DDBJ databases">
        <title>Massilia psychrophilum sp. nov., a novel purple-pigmented bacterium isolated from Tianshan glacier, Xinjiang Municipality, China.</title>
        <authorList>
            <person name="Wang H."/>
        </authorList>
    </citation>
    <scope>NUCLEOTIDE SEQUENCE [LARGE SCALE GENOMIC DNA]</scope>
    <source>
        <strain evidence="17 18">JCM 30813</strain>
    </source>
</reference>
<keyword evidence="4" id="KW-0410">Iron transport</keyword>
<keyword evidence="8" id="KW-0406">Ion transport</keyword>
<protein>
    <submittedName>
        <fullName evidence="17">TonB-dependent receptor</fullName>
    </submittedName>
</protein>
<gene>
    <name evidence="17" type="ORF">CR103_04300</name>
</gene>
<feature type="short sequence motif" description="TonB C-terminal box" evidence="13">
    <location>
        <begin position="722"/>
        <end position="739"/>
    </location>
</feature>
<evidence type="ECO:0000256" key="11">
    <source>
        <dbReference type="ARBA" id="ARBA00023237"/>
    </source>
</evidence>
<comment type="similarity">
    <text evidence="12 14">Belongs to the TonB-dependent receptor family.</text>
</comment>
<dbReference type="GO" id="GO:0009279">
    <property type="term" value="C:cell outer membrane"/>
    <property type="evidence" value="ECO:0007669"/>
    <property type="project" value="UniProtKB-SubCell"/>
</dbReference>
<keyword evidence="6" id="KW-0732">Signal</keyword>
<feature type="domain" description="TonB-dependent receptor plug" evidence="16">
    <location>
        <begin position="16"/>
        <end position="124"/>
    </location>
</feature>
<dbReference type="Gene3D" id="2.40.170.20">
    <property type="entry name" value="TonB-dependent receptor, beta-barrel domain"/>
    <property type="match status" value="1"/>
</dbReference>
<dbReference type="CDD" id="cd01347">
    <property type="entry name" value="ligand_gated_channel"/>
    <property type="match status" value="1"/>
</dbReference>
<keyword evidence="7" id="KW-0408">Iron</keyword>
<feature type="domain" description="TonB-dependent receptor-like beta-barrel" evidence="15">
    <location>
        <begin position="219"/>
        <end position="702"/>
    </location>
</feature>
<organism evidence="17 18">
    <name type="scientific">Massilia psychrophila</name>
    <dbReference type="NCBI Taxonomy" id="1603353"/>
    <lineage>
        <taxon>Bacteria</taxon>
        <taxon>Pseudomonadati</taxon>
        <taxon>Pseudomonadota</taxon>
        <taxon>Betaproteobacteria</taxon>
        <taxon>Burkholderiales</taxon>
        <taxon>Oxalobacteraceae</taxon>
        <taxon>Telluria group</taxon>
        <taxon>Massilia</taxon>
    </lineage>
</organism>
<keyword evidence="5 12" id="KW-0812">Transmembrane</keyword>
<dbReference type="PROSITE" id="PS52016">
    <property type="entry name" value="TONB_DEPENDENT_REC_3"/>
    <property type="match status" value="1"/>
</dbReference>
<evidence type="ECO:0000256" key="10">
    <source>
        <dbReference type="ARBA" id="ARBA00023136"/>
    </source>
</evidence>
<dbReference type="GO" id="GO:0006826">
    <property type="term" value="P:iron ion transport"/>
    <property type="evidence" value="ECO:0007669"/>
    <property type="project" value="UniProtKB-KW"/>
</dbReference>
<dbReference type="InterPro" id="IPR000531">
    <property type="entry name" value="Beta-barrel_TonB"/>
</dbReference>
<evidence type="ECO:0000256" key="4">
    <source>
        <dbReference type="ARBA" id="ARBA00022496"/>
    </source>
</evidence>
<dbReference type="Pfam" id="PF00593">
    <property type="entry name" value="TonB_dep_Rec_b-barrel"/>
    <property type="match status" value="1"/>
</dbReference>
<dbReference type="AlphaFoldDB" id="A0A2G8T4I6"/>